<accession>A0A3M7T7Q9</accession>
<dbReference type="EMBL" id="REGN01000173">
    <property type="protein sequence ID" value="RNA43860.1"/>
    <property type="molecule type" value="Genomic_DNA"/>
</dbReference>
<evidence type="ECO:0000313" key="1">
    <source>
        <dbReference type="EMBL" id="RNA43860.1"/>
    </source>
</evidence>
<comment type="caution">
    <text evidence="1">The sequence shown here is derived from an EMBL/GenBank/DDBJ whole genome shotgun (WGS) entry which is preliminary data.</text>
</comment>
<dbReference type="AlphaFoldDB" id="A0A3M7T7Q9"/>
<evidence type="ECO:0000313" key="2">
    <source>
        <dbReference type="Proteomes" id="UP000276133"/>
    </source>
</evidence>
<proteinExistence type="predicted"/>
<gene>
    <name evidence="1" type="ORF">BpHYR1_026116</name>
</gene>
<reference evidence="1 2" key="1">
    <citation type="journal article" date="2018" name="Sci. Rep.">
        <title>Genomic signatures of local adaptation to the degree of environmental predictability in rotifers.</title>
        <authorList>
            <person name="Franch-Gras L."/>
            <person name="Hahn C."/>
            <person name="Garcia-Roger E.M."/>
            <person name="Carmona M.J."/>
            <person name="Serra M."/>
            <person name="Gomez A."/>
        </authorList>
    </citation>
    <scope>NUCLEOTIDE SEQUENCE [LARGE SCALE GENOMIC DNA]</scope>
    <source>
        <strain evidence="1">HYR1</strain>
    </source>
</reference>
<sequence>MVPMNESSAFYRIQKKKIFRKFNNKTQLYKVETRNNYPKIDFINFSLPEMYDGHGGGAGGVDRLKRSNTAIKKDNFV</sequence>
<organism evidence="1 2">
    <name type="scientific">Brachionus plicatilis</name>
    <name type="common">Marine rotifer</name>
    <name type="synonym">Brachionus muelleri</name>
    <dbReference type="NCBI Taxonomy" id="10195"/>
    <lineage>
        <taxon>Eukaryota</taxon>
        <taxon>Metazoa</taxon>
        <taxon>Spiralia</taxon>
        <taxon>Gnathifera</taxon>
        <taxon>Rotifera</taxon>
        <taxon>Eurotatoria</taxon>
        <taxon>Monogononta</taxon>
        <taxon>Pseudotrocha</taxon>
        <taxon>Ploima</taxon>
        <taxon>Brachionidae</taxon>
        <taxon>Brachionus</taxon>
    </lineage>
</organism>
<protein>
    <submittedName>
        <fullName evidence="1">Uncharacterized protein</fullName>
    </submittedName>
</protein>
<keyword evidence="2" id="KW-1185">Reference proteome</keyword>
<name>A0A3M7T7Q9_BRAPC</name>
<dbReference type="Proteomes" id="UP000276133">
    <property type="component" value="Unassembled WGS sequence"/>
</dbReference>